<dbReference type="HAMAP" id="MF_01658">
    <property type="entry name" value="COQ7"/>
    <property type="match status" value="1"/>
</dbReference>
<feature type="binding site" evidence="8">
    <location>
        <position position="198"/>
    </location>
    <ligand>
        <name>Fe cation</name>
        <dbReference type="ChEBI" id="CHEBI:24875"/>
        <label>1</label>
    </ligand>
</feature>
<evidence type="ECO:0000256" key="8">
    <source>
        <dbReference type="HAMAP-Rule" id="MF_03194"/>
    </source>
</evidence>
<dbReference type="EC" id="1.14.99.60" evidence="8"/>
<feature type="binding site" evidence="8">
    <location>
        <position position="201"/>
    </location>
    <ligand>
        <name>Fe cation</name>
        <dbReference type="ChEBI" id="CHEBI:24875"/>
        <label>2</label>
    </ligand>
</feature>
<dbReference type="PANTHER" id="PTHR11237">
    <property type="entry name" value="COENZYME Q10 BIOSYNTHESIS PROTEIN 7"/>
    <property type="match status" value="1"/>
</dbReference>
<feature type="binding site" evidence="8">
    <location>
        <position position="113"/>
    </location>
    <ligand>
        <name>Fe cation</name>
        <dbReference type="ChEBI" id="CHEBI:24875"/>
        <label>1</label>
    </ligand>
</feature>
<organism evidence="9 10">
    <name type="scientific">Coemansia pectinata</name>
    <dbReference type="NCBI Taxonomy" id="1052879"/>
    <lineage>
        <taxon>Eukaryota</taxon>
        <taxon>Fungi</taxon>
        <taxon>Fungi incertae sedis</taxon>
        <taxon>Zoopagomycota</taxon>
        <taxon>Kickxellomycotina</taxon>
        <taxon>Kickxellomycetes</taxon>
        <taxon>Kickxellales</taxon>
        <taxon>Kickxellaceae</taxon>
        <taxon>Coemansia</taxon>
    </lineage>
</organism>
<proteinExistence type="inferred from homology"/>
<keyword evidence="9" id="KW-0830">Ubiquinone</keyword>
<dbReference type="GO" id="GO:0008682">
    <property type="term" value="F:3-demethoxyubiquinol 3-hydroxylase activity"/>
    <property type="evidence" value="ECO:0007669"/>
    <property type="project" value="UniProtKB-EC"/>
</dbReference>
<keyword evidence="7 8" id="KW-0472">Membrane</keyword>
<protein>
    <recommendedName>
        <fullName evidence="8">5-demethoxyubiquinone hydroxylase, mitochondrial</fullName>
        <shortName evidence="8">DMQ hydroxylase</shortName>
        <ecNumber evidence="8">1.14.99.60</ecNumber>
    </recommendedName>
    <alternativeName>
        <fullName evidence="8">Ubiquinone biosynthesis monooxygenase COQ7</fullName>
    </alternativeName>
</protein>
<evidence type="ECO:0000256" key="4">
    <source>
        <dbReference type="ARBA" id="ARBA00023002"/>
    </source>
</evidence>
<feature type="binding site" evidence="8">
    <location>
        <position position="162"/>
    </location>
    <ligand>
        <name>Fe cation</name>
        <dbReference type="ChEBI" id="CHEBI:24875"/>
        <label>2</label>
    </ligand>
</feature>
<accession>A0A9W8H5A1</accession>
<keyword evidence="8" id="KW-0999">Mitochondrion inner membrane</keyword>
<dbReference type="AlphaFoldDB" id="A0A9W8H5A1"/>
<feature type="binding site" evidence="8">
    <location>
        <position position="110"/>
    </location>
    <ligand>
        <name>Fe cation</name>
        <dbReference type="ChEBI" id="CHEBI:24875"/>
        <label>1</label>
    </ligand>
</feature>
<feature type="binding site" evidence="8">
    <location>
        <position position="110"/>
    </location>
    <ligand>
        <name>Fe cation</name>
        <dbReference type="ChEBI" id="CHEBI:24875"/>
        <label>2</label>
    </ligand>
</feature>
<keyword evidence="2 8" id="KW-0831">Ubiquinone biosynthesis</keyword>
<evidence type="ECO:0000256" key="1">
    <source>
        <dbReference type="ARBA" id="ARBA00004749"/>
    </source>
</evidence>
<evidence type="ECO:0000256" key="3">
    <source>
        <dbReference type="ARBA" id="ARBA00022723"/>
    </source>
</evidence>
<dbReference type="Pfam" id="PF03232">
    <property type="entry name" value="COQ7"/>
    <property type="match status" value="1"/>
</dbReference>
<keyword evidence="3 8" id="KW-0479">Metal-binding</keyword>
<evidence type="ECO:0000313" key="9">
    <source>
        <dbReference type="EMBL" id="KAJ2756337.1"/>
    </source>
</evidence>
<dbReference type="GO" id="GO:0031314">
    <property type="term" value="C:extrinsic component of mitochondrial inner membrane"/>
    <property type="evidence" value="ECO:0007669"/>
    <property type="project" value="UniProtKB-UniRule"/>
</dbReference>
<dbReference type="InterPro" id="IPR011566">
    <property type="entry name" value="Ubq_synth_Coq7"/>
</dbReference>
<evidence type="ECO:0000256" key="5">
    <source>
        <dbReference type="ARBA" id="ARBA00023004"/>
    </source>
</evidence>
<gene>
    <name evidence="8 9" type="primary">COQ7</name>
    <name evidence="9" type="ORF">GGI19_000938</name>
</gene>
<keyword evidence="8" id="KW-0496">Mitochondrion</keyword>
<evidence type="ECO:0000256" key="2">
    <source>
        <dbReference type="ARBA" id="ARBA00022688"/>
    </source>
</evidence>
<comment type="cofactor">
    <cofactor evidence="8">
        <name>Fe cation</name>
        <dbReference type="ChEBI" id="CHEBI:24875"/>
    </cofactor>
    <text evidence="8">Binds 2 iron ions per subunit.</text>
</comment>
<keyword evidence="5 8" id="KW-0408">Iron</keyword>
<comment type="pathway">
    <text evidence="1 8">Cofactor biosynthesis; ubiquinone biosynthesis.</text>
</comment>
<comment type="catalytic activity">
    <reaction evidence="8">
        <text>a 5-methoxy-2-methyl-3-(all-trans-polyprenyl)benzene-1,4-diol + AH2 + O2 = a 3-demethylubiquinol + A + H2O</text>
        <dbReference type="Rhea" id="RHEA:50908"/>
        <dbReference type="Rhea" id="RHEA-COMP:10859"/>
        <dbReference type="Rhea" id="RHEA-COMP:10914"/>
        <dbReference type="ChEBI" id="CHEBI:13193"/>
        <dbReference type="ChEBI" id="CHEBI:15377"/>
        <dbReference type="ChEBI" id="CHEBI:15379"/>
        <dbReference type="ChEBI" id="CHEBI:17499"/>
        <dbReference type="ChEBI" id="CHEBI:84167"/>
        <dbReference type="ChEBI" id="CHEBI:84422"/>
        <dbReference type="EC" id="1.14.99.60"/>
    </reaction>
</comment>
<dbReference type="EMBL" id="JANBUH010000029">
    <property type="protein sequence ID" value="KAJ2756337.1"/>
    <property type="molecule type" value="Genomic_DNA"/>
</dbReference>
<evidence type="ECO:0000256" key="7">
    <source>
        <dbReference type="ARBA" id="ARBA00023136"/>
    </source>
</evidence>
<keyword evidence="10" id="KW-1185">Reference proteome</keyword>
<dbReference type="CDD" id="cd01042">
    <property type="entry name" value="DMQH"/>
    <property type="match status" value="1"/>
</dbReference>
<comment type="subunit">
    <text evidence="8">Component of a multi-subunit COQ enzyme complex, composed of at least COQ3, COQ4, COQ5, COQ6, COQ7 and COQ9.</text>
</comment>
<comment type="subcellular location">
    <subcellularLocation>
        <location evidence="8">Mitochondrion inner membrane</location>
        <topology evidence="8">Peripheral membrane protein</topology>
        <orientation evidence="8">Matrix side</orientation>
    </subcellularLocation>
</comment>
<evidence type="ECO:0000256" key="6">
    <source>
        <dbReference type="ARBA" id="ARBA00023033"/>
    </source>
</evidence>
<name>A0A9W8H5A1_9FUNG</name>
<keyword evidence="4 8" id="KW-0560">Oxidoreductase</keyword>
<dbReference type="InterPro" id="IPR009078">
    <property type="entry name" value="Ferritin-like_SF"/>
</dbReference>
<reference evidence="9" key="1">
    <citation type="submission" date="2022-07" db="EMBL/GenBank/DDBJ databases">
        <title>Phylogenomic reconstructions and comparative analyses of Kickxellomycotina fungi.</title>
        <authorList>
            <person name="Reynolds N.K."/>
            <person name="Stajich J.E."/>
            <person name="Barry K."/>
            <person name="Grigoriev I.V."/>
            <person name="Crous P."/>
            <person name="Smith M.E."/>
        </authorList>
    </citation>
    <scope>NUCLEOTIDE SEQUENCE</scope>
    <source>
        <strain evidence="9">BCRC 34297</strain>
    </source>
</reference>
<comment type="function">
    <text evidence="8">Catalyzes the hydroxylation of 2-polyprenyl-3-methyl-6-methoxy-1,4-benzoquinol (DMQH2) during ubiquinone biosynthesis. Has also a structural role in the COQ enzyme complex, stabilizing other COQ polypeptides.</text>
</comment>
<comment type="caution">
    <text evidence="9">The sequence shown here is derived from an EMBL/GenBank/DDBJ whole genome shotgun (WGS) entry which is preliminary data.</text>
</comment>
<feature type="binding site" evidence="8">
    <location>
        <position position="198"/>
    </location>
    <ligand>
        <name>Fe cation</name>
        <dbReference type="ChEBI" id="CHEBI:24875"/>
        <label>2</label>
    </ligand>
</feature>
<dbReference type="GO" id="GO:0006744">
    <property type="term" value="P:ubiquinone biosynthetic process"/>
    <property type="evidence" value="ECO:0007669"/>
    <property type="project" value="UniProtKB-UniRule"/>
</dbReference>
<keyword evidence="6 8" id="KW-0503">Monooxygenase</keyword>
<feature type="binding site" evidence="8">
    <location>
        <position position="77"/>
    </location>
    <ligand>
        <name>Fe cation</name>
        <dbReference type="ChEBI" id="CHEBI:24875"/>
        <label>1</label>
    </ligand>
</feature>
<dbReference type="PANTHER" id="PTHR11237:SF4">
    <property type="entry name" value="5-DEMETHOXYUBIQUINONE HYDROXYLASE, MITOCHONDRIAL"/>
    <property type="match status" value="1"/>
</dbReference>
<dbReference type="SUPFAM" id="SSF47240">
    <property type="entry name" value="Ferritin-like"/>
    <property type="match status" value="1"/>
</dbReference>
<dbReference type="GO" id="GO:0046872">
    <property type="term" value="F:metal ion binding"/>
    <property type="evidence" value="ECO:0007669"/>
    <property type="project" value="UniProtKB-KW"/>
</dbReference>
<dbReference type="OrthoDB" id="275371at2759"/>
<comment type="similarity">
    <text evidence="8">Belongs to the COQ7 family.</text>
</comment>
<dbReference type="Proteomes" id="UP001140011">
    <property type="component" value="Unassembled WGS sequence"/>
</dbReference>
<evidence type="ECO:0000313" key="10">
    <source>
        <dbReference type="Proteomes" id="UP001140011"/>
    </source>
</evidence>
<dbReference type="GO" id="GO:0016709">
    <property type="term" value="F:oxidoreductase activity, acting on paired donors, with incorporation or reduction of molecular oxygen, NAD(P)H as one donor, and incorporation of one atom of oxygen"/>
    <property type="evidence" value="ECO:0007669"/>
    <property type="project" value="UniProtKB-UniRule"/>
</dbReference>
<sequence>MSLIAALRPTTARAVANKIIGCLASSKRLQSSYAAHNPYLKDFVYKDTVRVKDGSLTLSKDEHSMIDRFIRVNQAGETAAVSIYQGQMAILGNKGDIKLTELLEHMREQEVVHLDIMDKHIADFRVRPTILQPVAAVGGYILGATSALLGVKSAMTCTEAVETRIGMHYNDQLRDLYKLKYPQLDELKQSIAKCRDEELEHLDTAVEHGSQMAPLYKLQFELIKGGCGVAIWLCERI</sequence>